<comment type="caution">
    <text evidence="1">The sequence shown here is derived from an EMBL/GenBank/DDBJ whole genome shotgun (WGS) entry which is preliminary data.</text>
</comment>
<dbReference type="EMBL" id="CAXDID020000300">
    <property type="protein sequence ID" value="CAL6073216.1"/>
    <property type="molecule type" value="Genomic_DNA"/>
</dbReference>
<name>A0AA86NGU7_9EUKA</name>
<dbReference type="AlphaFoldDB" id="A0AA86NGU7"/>
<evidence type="ECO:0000313" key="1">
    <source>
        <dbReference type="EMBL" id="CAI9918873.1"/>
    </source>
</evidence>
<protein>
    <submittedName>
        <fullName evidence="2">Hypothetical_protein</fullName>
    </submittedName>
</protein>
<organism evidence="1">
    <name type="scientific">Hexamita inflata</name>
    <dbReference type="NCBI Taxonomy" id="28002"/>
    <lineage>
        <taxon>Eukaryota</taxon>
        <taxon>Metamonada</taxon>
        <taxon>Diplomonadida</taxon>
        <taxon>Hexamitidae</taxon>
        <taxon>Hexamitinae</taxon>
        <taxon>Hexamita</taxon>
    </lineage>
</organism>
<reference evidence="1" key="1">
    <citation type="submission" date="2023-06" db="EMBL/GenBank/DDBJ databases">
        <authorList>
            <person name="Kurt Z."/>
        </authorList>
    </citation>
    <scope>NUCLEOTIDE SEQUENCE</scope>
</reference>
<keyword evidence="3" id="KW-1185">Reference proteome</keyword>
<gene>
    <name evidence="2" type="ORF">HINF_LOCUS55995</name>
    <name evidence="1" type="ORF">HINF_LOCUS6518</name>
</gene>
<dbReference type="Proteomes" id="UP001642409">
    <property type="component" value="Unassembled WGS sequence"/>
</dbReference>
<accession>A0AA86NGU7</accession>
<dbReference type="EMBL" id="CATOUU010000169">
    <property type="protein sequence ID" value="CAI9918873.1"/>
    <property type="molecule type" value="Genomic_DNA"/>
</dbReference>
<sequence>MFLYKQCVNELEETLLSDQKYKSLSQNDLRQFSGSEQLKLVKIICKTHIKHEFILQAKNMKIQNLELDNCLVDLSKACGNFVNITFQYGCELINDCTDQFHAHSVDFYTSVKLSQLKWCNVKQINVLANKQCQVDFEGAKFINTLNELYVQSIDIDLNALQGCWNVVHIGYYTSLRNALSDKFNARFLKINSCNQDDLKYLLNFRFNSLQIEIDQRKLFNQELLRQIQYKLIKLTLNHMNVDMQQLTGIFDEITLKQCTLLNNGTEQLSCKQLNVLNCNQQSVFSTQILYNINCKALLIQGCAMVNYLPHSLVKLNVANCQVILKNKNTNLQKITLNSVHYSQLPMSLLPILVEITSDNKYINVIYVQNAIKTRRKYQSMMQTNTKRIEILTTKRCDNQQHLKKLKKEFFNCLERCDVYGIE</sequence>
<evidence type="ECO:0000313" key="2">
    <source>
        <dbReference type="EMBL" id="CAL6073216.1"/>
    </source>
</evidence>
<proteinExistence type="predicted"/>
<reference evidence="2 3" key="2">
    <citation type="submission" date="2024-07" db="EMBL/GenBank/DDBJ databases">
        <authorList>
            <person name="Akdeniz Z."/>
        </authorList>
    </citation>
    <scope>NUCLEOTIDE SEQUENCE [LARGE SCALE GENOMIC DNA]</scope>
</reference>
<evidence type="ECO:0000313" key="3">
    <source>
        <dbReference type="Proteomes" id="UP001642409"/>
    </source>
</evidence>